<proteinExistence type="predicted"/>
<sequence>MCKEDYKQILDDDISKRPTNCHALAPVECNTQILEALKVEAKKADFRMKEVSKDILKAATIIITVLLAPDRITQTIRHEGVAHGVVLINGTLALLGNTNYHNNLVKRFLIKHEINPRYNHLC</sequence>
<reference evidence="1 2" key="1">
    <citation type="submission" date="2019-05" db="EMBL/GenBank/DDBJ databases">
        <title>Another draft genome of Portunus trituberculatus and its Hox gene families provides insights of decapod evolution.</title>
        <authorList>
            <person name="Jeong J.-H."/>
            <person name="Song I."/>
            <person name="Kim S."/>
            <person name="Choi T."/>
            <person name="Kim D."/>
            <person name="Ryu S."/>
            <person name="Kim W."/>
        </authorList>
    </citation>
    <scope>NUCLEOTIDE SEQUENCE [LARGE SCALE GENOMIC DNA]</scope>
    <source>
        <tissue evidence="1">Muscle</tissue>
    </source>
</reference>
<organism evidence="1 2">
    <name type="scientific">Portunus trituberculatus</name>
    <name type="common">Swimming crab</name>
    <name type="synonym">Neptunus trituberculatus</name>
    <dbReference type="NCBI Taxonomy" id="210409"/>
    <lineage>
        <taxon>Eukaryota</taxon>
        <taxon>Metazoa</taxon>
        <taxon>Ecdysozoa</taxon>
        <taxon>Arthropoda</taxon>
        <taxon>Crustacea</taxon>
        <taxon>Multicrustacea</taxon>
        <taxon>Malacostraca</taxon>
        <taxon>Eumalacostraca</taxon>
        <taxon>Eucarida</taxon>
        <taxon>Decapoda</taxon>
        <taxon>Pleocyemata</taxon>
        <taxon>Brachyura</taxon>
        <taxon>Eubrachyura</taxon>
        <taxon>Portunoidea</taxon>
        <taxon>Portunidae</taxon>
        <taxon>Portuninae</taxon>
        <taxon>Portunus</taxon>
    </lineage>
</organism>
<dbReference type="PANTHER" id="PTHR34239">
    <property type="entry name" value="APPLE DOMAIN-CONTAINING PROTEIN"/>
    <property type="match status" value="1"/>
</dbReference>
<dbReference type="AlphaFoldDB" id="A0A5B7F260"/>
<dbReference type="EMBL" id="VSRR010004361">
    <property type="protein sequence ID" value="MPC39436.1"/>
    <property type="molecule type" value="Genomic_DNA"/>
</dbReference>
<comment type="caution">
    <text evidence="1">The sequence shown here is derived from an EMBL/GenBank/DDBJ whole genome shotgun (WGS) entry which is preliminary data.</text>
</comment>
<name>A0A5B7F260_PORTR</name>
<dbReference type="PANTHER" id="PTHR34239:SF2">
    <property type="entry name" value="TRANSPOSABLE ELEMENT P TRANSPOSASE_THAP9 CONSERVED DOMAIN-CONTAINING PROTEIN"/>
    <property type="match status" value="1"/>
</dbReference>
<gene>
    <name evidence="1" type="ORF">E2C01_032972</name>
</gene>
<evidence type="ECO:0000313" key="2">
    <source>
        <dbReference type="Proteomes" id="UP000324222"/>
    </source>
</evidence>
<evidence type="ECO:0000313" key="1">
    <source>
        <dbReference type="EMBL" id="MPC39436.1"/>
    </source>
</evidence>
<protein>
    <submittedName>
        <fullName evidence="1">Uncharacterized protein</fullName>
    </submittedName>
</protein>
<keyword evidence="2" id="KW-1185">Reference proteome</keyword>
<accession>A0A5B7F260</accession>
<dbReference type="Proteomes" id="UP000324222">
    <property type="component" value="Unassembled WGS sequence"/>
</dbReference>